<sequence>MKKKVIISFLLLALVGFWYLKKTSVVSQNKVKQPKKQSLVVNKVKLKDYPFNPNIGNYSRKPSIIFILLDAARADHFSCYGYKRDITPNIDAIAKKGAVFLNNFSQGTHTMQCIPKIMTSRYYSEKGLATYPDTRWRFRFVTNPEDSIYLPEILEQNGYLNLAFSTHPWVNEDSDFVKKFHWLYEFKANDKPYAEADQVVPSALSWLEKNKEKQFFLYLHLMDTHSPHEVLPPYDKYINKNYNARLKFKRGNVIDEDKFFSKVTKGDIEHLNAIYDGDLNFVDHYVGLLYKKLERLGINNSTLFIVTSDHGDLLGEHNKLRHQVEDFAMEELNHVPLVMVLPGKIPPGLRIDSITESIDIMPTIMNLTEITLPEGKKVDGESLSGFFSGKKKDGEGEALMVAARDWGFARAIRTKDFKFVIDGNRYLYDMKNGSGQTNIINSNIAAAQELEKKINRKLGNGENEWKSFIRNLNPNLSFTEKIVKGIKTASLSGWKIKKEHVKYLSKGTDAQPLDIRIQVPNDTYKVYLDGKFSKKKFFNFKNSLFKIRAENDKNYKIYNYDNIVNKKLILIGEYKISDGFFDMSIDDLKESPKFKLKNLIFNPAGAIKEHEDKERTEKLKALGYIN</sequence>
<proteinExistence type="predicted"/>
<organism evidence="2 3">
    <name type="scientific">Candidatus Schekmanbacteria bacterium GWA2_38_11</name>
    <dbReference type="NCBI Taxonomy" id="1817876"/>
    <lineage>
        <taxon>Bacteria</taxon>
        <taxon>Candidatus Schekmaniibacteriota</taxon>
    </lineage>
</organism>
<comment type="caution">
    <text evidence="2">The sequence shown here is derived from an EMBL/GenBank/DDBJ whole genome shotgun (WGS) entry which is preliminary data.</text>
</comment>
<dbReference type="InterPro" id="IPR000917">
    <property type="entry name" value="Sulfatase_N"/>
</dbReference>
<gene>
    <name evidence="2" type="ORF">A2042_03160</name>
</gene>
<dbReference type="InterPro" id="IPR052701">
    <property type="entry name" value="GAG_Ulvan_Degrading_Sulfatases"/>
</dbReference>
<dbReference type="Pfam" id="PF00884">
    <property type="entry name" value="Sulfatase"/>
    <property type="match status" value="1"/>
</dbReference>
<reference evidence="2 3" key="1">
    <citation type="journal article" date="2016" name="Nat. Commun.">
        <title>Thousands of microbial genomes shed light on interconnected biogeochemical processes in an aquifer system.</title>
        <authorList>
            <person name="Anantharaman K."/>
            <person name="Brown C.T."/>
            <person name="Hug L.A."/>
            <person name="Sharon I."/>
            <person name="Castelle C.J."/>
            <person name="Probst A.J."/>
            <person name="Thomas B.C."/>
            <person name="Singh A."/>
            <person name="Wilkins M.J."/>
            <person name="Karaoz U."/>
            <person name="Brodie E.L."/>
            <person name="Williams K.H."/>
            <person name="Hubbard S.S."/>
            <person name="Banfield J.F."/>
        </authorList>
    </citation>
    <scope>NUCLEOTIDE SEQUENCE [LARGE SCALE GENOMIC DNA]</scope>
</reference>
<dbReference type="PANTHER" id="PTHR43751:SF3">
    <property type="entry name" value="SULFATASE N-TERMINAL DOMAIN-CONTAINING PROTEIN"/>
    <property type="match status" value="1"/>
</dbReference>
<dbReference type="PANTHER" id="PTHR43751">
    <property type="entry name" value="SULFATASE"/>
    <property type="match status" value="1"/>
</dbReference>
<name>A0A1F7RNS4_9BACT</name>
<dbReference type="Gene3D" id="3.40.720.10">
    <property type="entry name" value="Alkaline Phosphatase, subunit A"/>
    <property type="match status" value="1"/>
</dbReference>
<accession>A0A1F7RNS4</accession>
<dbReference type="Proteomes" id="UP000178526">
    <property type="component" value="Unassembled WGS sequence"/>
</dbReference>
<dbReference type="InterPro" id="IPR017850">
    <property type="entry name" value="Alkaline_phosphatase_core_sf"/>
</dbReference>
<dbReference type="CDD" id="cd16148">
    <property type="entry name" value="sulfatase_like"/>
    <property type="match status" value="1"/>
</dbReference>
<evidence type="ECO:0000259" key="1">
    <source>
        <dbReference type="Pfam" id="PF00884"/>
    </source>
</evidence>
<dbReference type="AlphaFoldDB" id="A0A1F7RNS4"/>
<dbReference type="SUPFAM" id="SSF53649">
    <property type="entry name" value="Alkaline phosphatase-like"/>
    <property type="match status" value="1"/>
</dbReference>
<feature type="domain" description="Sulfatase N-terminal" evidence="1">
    <location>
        <begin position="62"/>
        <end position="369"/>
    </location>
</feature>
<evidence type="ECO:0000313" key="3">
    <source>
        <dbReference type="Proteomes" id="UP000178526"/>
    </source>
</evidence>
<dbReference type="EMBL" id="MGDB01000017">
    <property type="protein sequence ID" value="OGL42970.1"/>
    <property type="molecule type" value="Genomic_DNA"/>
</dbReference>
<evidence type="ECO:0000313" key="2">
    <source>
        <dbReference type="EMBL" id="OGL42970.1"/>
    </source>
</evidence>
<protein>
    <recommendedName>
        <fullName evidence="1">Sulfatase N-terminal domain-containing protein</fullName>
    </recommendedName>
</protein>